<organism evidence="1 2">
    <name type="scientific">Pedosphaera parvula (strain Ellin514)</name>
    <dbReference type="NCBI Taxonomy" id="320771"/>
    <lineage>
        <taxon>Bacteria</taxon>
        <taxon>Pseudomonadati</taxon>
        <taxon>Verrucomicrobiota</taxon>
        <taxon>Pedosphaerae</taxon>
        <taxon>Pedosphaerales</taxon>
        <taxon>Pedosphaeraceae</taxon>
        <taxon>Pedosphaera</taxon>
    </lineage>
</organism>
<dbReference type="EMBL" id="ABOX02000038">
    <property type="protein sequence ID" value="EEF58727.1"/>
    <property type="molecule type" value="Genomic_DNA"/>
</dbReference>
<dbReference type="STRING" id="320771.Cflav_PD1823"/>
<reference evidence="1 2" key="1">
    <citation type="journal article" date="2011" name="J. Bacteriol.">
        <title>Genome sequence of 'Pedosphaera parvula' Ellin514, an aerobic Verrucomicrobial isolate from pasture soil.</title>
        <authorList>
            <person name="Kant R."/>
            <person name="van Passel M.W."/>
            <person name="Sangwan P."/>
            <person name="Palva A."/>
            <person name="Lucas S."/>
            <person name="Copeland A."/>
            <person name="Lapidus A."/>
            <person name="Glavina Del Rio T."/>
            <person name="Dalin E."/>
            <person name="Tice H."/>
            <person name="Bruce D."/>
            <person name="Goodwin L."/>
            <person name="Pitluck S."/>
            <person name="Chertkov O."/>
            <person name="Larimer F.W."/>
            <person name="Land M.L."/>
            <person name="Hauser L."/>
            <person name="Brettin T.S."/>
            <person name="Detter J.C."/>
            <person name="Han S."/>
            <person name="de Vos W.M."/>
            <person name="Janssen P.H."/>
            <person name="Smidt H."/>
        </authorList>
    </citation>
    <scope>NUCLEOTIDE SEQUENCE [LARGE SCALE GENOMIC DNA]</scope>
    <source>
        <strain evidence="1 2">Ellin514</strain>
    </source>
</reference>
<proteinExistence type="predicted"/>
<evidence type="ECO:0000313" key="2">
    <source>
        <dbReference type="Proteomes" id="UP000003688"/>
    </source>
</evidence>
<name>B9XN65_PEDPL</name>
<comment type="caution">
    <text evidence="1">The sequence shown here is derived from an EMBL/GenBank/DDBJ whole genome shotgun (WGS) entry which is preliminary data.</text>
</comment>
<accession>B9XN65</accession>
<protein>
    <submittedName>
        <fullName evidence="1">Uncharacterized protein</fullName>
    </submittedName>
</protein>
<evidence type="ECO:0000313" key="1">
    <source>
        <dbReference type="EMBL" id="EEF58727.1"/>
    </source>
</evidence>
<sequence>MVKEKGLEQIMTLLANSGIPELGPGPRKNVLPHQELEKSLAEILSQSELDSLKSDLIRAVVLLWHDRLDAAHGIAQGIEDADGSFIHGIVHRREPDYGNARYWFRRVGEPDFFPNLAHRIGALLDSKGASTLKTELVVDGKWDSLAFVDRCQKVSTRPPADPEVMLLREIQGLESEVLLQHLFTS</sequence>
<dbReference type="OrthoDB" id="370799at2"/>
<keyword evidence="2" id="KW-1185">Reference proteome</keyword>
<gene>
    <name evidence="1" type="ORF">Cflav_PD1823</name>
</gene>
<dbReference type="AlphaFoldDB" id="B9XN65"/>
<dbReference type="Proteomes" id="UP000003688">
    <property type="component" value="Unassembled WGS sequence"/>
</dbReference>
<dbReference type="RefSeq" id="WP_007417252.1">
    <property type="nucleotide sequence ID" value="NZ_ABOX02000038.1"/>
</dbReference>